<sequence>MTTTSKTAKSTALDAGAVEEGVARIRDLNETLIDSAKQAGQASLDAYEHALQSLVDFQSKIAGDSQIEWVSTLANMQAKFVQDISGFYVNAMRDILK</sequence>
<protein>
    <submittedName>
        <fullName evidence="1">Uncharacterized protein</fullName>
    </submittedName>
</protein>
<accession>A0ABU5XIL1</accession>
<name>A0ABU5XIL1_9MYCO</name>
<dbReference type="RefSeq" id="WP_225405289.1">
    <property type="nucleotide sequence ID" value="NZ_JAYJJR010000008.1"/>
</dbReference>
<keyword evidence="2" id="KW-1185">Reference proteome</keyword>
<dbReference type="EMBL" id="JAYJJR010000008">
    <property type="protein sequence ID" value="MEB3022132.1"/>
    <property type="molecule type" value="Genomic_DNA"/>
</dbReference>
<comment type="caution">
    <text evidence="1">The sequence shown here is derived from an EMBL/GenBank/DDBJ whole genome shotgun (WGS) entry which is preliminary data.</text>
</comment>
<evidence type="ECO:0000313" key="2">
    <source>
        <dbReference type="Proteomes" id="UP001299596"/>
    </source>
</evidence>
<reference evidence="1 2" key="1">
    <citation type="submission" date="2023-12" db="EMBL/GenBank/DDBJ databases">
        <title>Description of new species of Mycobacterium terrae complex isolated from sewage at the Sao Paulo Zoological Park Foundation in Brazil.</title>
        <authorList>
            <person name="Romagnoli C.L."/>
            <person name="Conceicao E.C."/>
            <person name="Machado E."/>
            <person name="Barreto L.B.P.F."/>
            <person name="Sharma A."/>
            <person name="Silva N.M."/>
            <person name="Marques L.E."/>
            <person name="Juliana M.A."/>
            <person name="Lourenco M.C.S."/>
            <person name="Digiampietri L.A."/>
            <person name="Suffys P.N."/>
            <person name="Viana-Niero C."/>
        </authorList>
    </citation>
    <scope>NUCLEOTIDE SEQUENCE [LARGE SCALE GENOMIC DNA]</scope>
    <source>
        <strain evidence="1 2">MYC098</strain>
    </source>
</reference>
<dbReference type="Proteomes" id="UP001299596">
    <property type="component" value="Unassembled WGS sequence"/>
</dbReference>
<proteinExistence type="predicted"/>
<evidence type="ECO:0000313" key="1">
    <source>
        <dbReference type="EMBL" id="MEB3022132.1"/>
    </source>
</evidence>
<organism evidence="1 2">
    <name type="scientific">[Mycobacterium] crassicus</name>
    <dbReference type="NCBI Taxonomy" id="2872309"/>
    <lineage>
        <taxon>Bacteria</taxon>
        <taxon>Bacillati</taxon>
        <taxon>Actinomycetota</taxon>
        <taxon>Actinomycetes</taxon>
        <taxon>Mycobacteriales</taxon>
        <taxon>Mycobacteriaceae</taxon>
        <taxon>Mycolicibacter</taxon>
    </lineage>
</organism>
<gene>
    <name evidence="1" type="ORF">K6T79_13865</name>
</gene>